<accession>A0A2T2YBF4</accession>
<dbReference type="Gene3D" id="1.10.760.10">
    <property type="entry name" value="Cytochrome c-like domain"/>
    <property type="match status" value="1"/>
</dbReference>
<reference evidence="7 8" key="1">
    <citation type="submission" date="2018-03" db="EMBL/GenBank/DDBJ databases">
        <title>Adhaeribacter sp. HMF7605 Genome sequencing and assembly.</title>
        <authorList>
            <person name="Kang H."/>
            <person name="Kang J."/>
            <person name="Cha I."/>
            <person name="Kim H."/>
            <person name="Joh K."/>
        </authorList>
    </citation>
    <scope>NUCLEOTIDE SEQUENCE [LARGE SCALE GENOMIC DNA]</scope>
    <source>
        <strain evidence="7 8">HMF7605</strain>
    </source>
</reference>
<evidence type="ECO:0000256" key="4">
    <source>
        <dbReference type="PROSITE-ProRule" id="PRU00433"/>
    </source>
</evidence>
<dbReference type="InterPro" id="IPR011041">
    <property type="entry name" value="Quinoprot_gluc/sorb_DH_b-prop"/>
</dbReference>
<evidence type="ECO:0000256" key="3">
    <source>
        <dbReference type="ARBA" id="ARBA00023004"/>
    </source>
</evidence>
<sequence>MVGTSCRNAKEAETQAQAAATTETKAVQVTSPKVEKLKLPTGFQAEHLYSPSENKQGSWVAMAFDNKGRLITSDQYGFLYRLELPAMGTGGKPKIERLNVGIDNTVSADTTKPKVGMGYAQGLLYAFNSLYVMINHNSDQNFEKGSGLYRLQDMDGDDQYEKITLIKSLKGEGEHGPHSIKLSPDGKSLYVVAGNFTDIPEMNAYRLPKVWGEDNILPLITDPRGHATDRMAPAGWIAKINPEGTDWELVGAGLRNTYDIDFNEAGDLFAYDSDMEWDFGMPWYKPTRILHVTSGAEFGWRTGNSSWSPTYADNLPPVLNIGQGSPTNFMSGSKAKFPEKYRQAMFAFDWSFGIIYAVHLKPQGASYTATAEEFISGSPLPLTDGTIGPDGAMYFLTGGRRLDSDLYRVYYTGNNAITTAASPSSSVANDPLHQLRKKLEQYHGEPQAGAIEFAWSNLKHSDRFIRYAARIAVEHQPVAEWQNKALKEMDPVIATQAGIALARNGDKSLQNRLLTNLTKVNYNPLSETQQLELLRAIELTLARMGKPDASMSARLNSYLNAHYPAQNNDVNRLICKILVYVDSPTVVAKTMDMFDKAKDDNSNQKTFTESSDLILRNPQYGLDIANMLAKFPPAQQMYYATALSAAKKGWTPDSREKYFSWYASAFKNYAGGRSFVGFLDRSRKIALQNVPQNKVEYYNKLSGSELLTSSGLDMATTGVQPKGPGRNWKLPEAAAAVEGKLENRNYEQGKAMFAASMCISCHSIRGEGGAVGPELTQLGTRFSVNDMLVHIIDPNKYVSDQYASTVFILKDGTSVLGRLVKEDANKYSISQNPFAPETLRDIPKSEVAQTKLSNVSIMMPGLINRLNEEELKDLIAYLMAGGNKEHTVYAAKK</sequence>
<evidence type="ECO:0000259" key="6">
    <source>
        <dbReference type="PROSITE" id="PS51007"/>
    </source>
</evidence>
<dbReference type="InterPro" id="IPR011042">
    <property type="entry name" value="6-blade_b-propeller_TolB-like"/>
</dbReference>
<dbReference type="SUPFAM" id="SSF46626">
    <property type="entry name" value="Cytochrome c"/>
    <property type="match status" value="1"/>
</dbReference>
<keyword evidence="8" id="KW-1185">Reference proteome</keyword>
<dbReference type="NCBIfam" id="TIGR02603">
    <property type="entry name" value="CxxCH_TIGR02603"/>
    <property type="match status" value="1"/>
</dbReference>
<dbReference type="PANTHER" id="PTHR33546:SF1">
    <property type="entry name" value="LARGE, MULTIFUNCTIONAL SECRETED PROTEIN"/>
    <property type="match status" value="1"/>
</dbReference>
<proteinExistence type="predicted"/>
<feature type="region of interest" description="Disordered" evidence="5">
    <location>
        <begin position="1"/>
        <end position="24"/>
    </location>
</feature>
<evidence type="ECO:0000313" key="8">
    <source>
        <dbReference type="Proteomes" id="UP000240357"/>
    </source>
</evidence>
<dbReference type="GO" id="GO:0020037">
    <property type="term" value="F:heme binding"/>
    <property type="evidence" value="ECO:0007669"/>
    <property type="project" value="InterPro"/>
</dbReference>
<dbReference type="InterPro" id="IPR036909">
    <property type="entry name" value="Cyt_c-like_dom_sf"/>
</dbReference>
<dbReference type="GO" id="GO:0046872">
    <property type="term" value="F:metal ion binding"/>
    <property type="evidence" value="ECO:0007669"/>
    <property type="project" value="UniProtKB-KW"/>
</dbReference>
<protein>
    <submittedName>
        <fullName evidence="7">Heme-binding protein</fullName>
    </submittedName>
</protein>
<dbReference type="AlphaFoldDB" id="A0A2T2YBF4"/>
<dbReference type="GO" id="GO:0009055">
    <property type="term" value="F:electron transfer activity"/>
    <property type="evidence" value="ECO:0007669"/>
    <property type="project" value="InterPro"/>
</dbReference>
<dbReference type="InterPro" id="IPR013427">
    <property type="entry name" value="Haem-bd_dom_put"/>
</dbReference>
<dbReference type="SUPFAM" id="SSF50952">
    <property type="entry name" value="Soluble quinoprotein glucose dehydrogenase"/>
    <property type="match status" value="1"/>
</dbReference>
<evidence type="ECO:0000256" key="5">
    <source>
        <dbReference type="SAM" id="MobiDB-lite"/>
    </source>
</evidence>
<gene>
    <name evidence="7" type="ORF">AHMF7605_04490</name>
</gene>
<comment type="caution">
    <text evidence="7">The sequence shown here is derived from an EMBL/GenBank/DDBJ whole genome shotgun (WGS) entry which is preliminary data.</text>
</comment>
<dbReference type="Gene3D" id="2.120.10.30">
    <property type="entry name" value="TolB, C-terminal domain"/>
    <property type="match status" value="1"/>
</dbReference>
<dbReference type="PANTHER" id="PTHR33546">
    <property type="entry name" value="LARGE, MULTIFUNCTIONAL SECRETED PROTEIN-RELATED"/>
    <property type="match status" value="1"/>
</dbReference>
<organism evidence="7 8">
    <name type="scientific">Adhaeribacter arboris</name>
    <dbReference type="NCBI Taxonomy" id="2072846"/>
    <lineage>
        <taxon>Bacteria</taxon>
        <taxon>Pseudomonadati</taxon>
        <taxon>Bacteroidota</taxon>
        <taxon>Cytophagia</taxon>
        <taxon>Cytophagales</taxon>
        <taxon>Hymenobacteraceae</taxon>
        <taxon>Adhaeribacter</taxon>
    </lineage>
</organism>
<keyword evidence="3 4" id="KW-0408">Iron</keyword>
<keyword evidence="1 4" id="KW-0349">Heme</keyword>
<dbReference type="PROSITE" id="PS51007">
    <property type="entry name" value="CYTC"/>
    <property type="match status" value="1"/>
</dbReference>
<dbReference type="OrthoDB" id="9808161at2"/>
<dbReference type="InterPro" id="IPR009056">
    <property type="entry name" value="Cyt_c-like_dom"/>
</dbReference>
<feature type="compositionally biased region" description="Low complexity" evidence="5">
    <location>
        <begin position="14"/>
        <end position="24"/>
    </location>
</feature>
<dbReference type="EMBL" id="PYFT01000001">
    <property type="protein sequence ID" value="PSR52834.1"/>
    <property type="molecule type" value="Genomic_DNA"/>
</dbReference>
<dbReference type="Proteomes" id="UP000240357">
    <property type="component" value="Unassembled WGS sequence"/>
</dbReference>
<evidence type="ECO:0000256" key="2">
    <source>
        <dbReference type="ARBA" id="ARBA00022723"/>
    </source>
</evidence>
<evidence type="ECO:0000256" key="1">
    <source>
        <dbReference type="ARBA" id="ARBA00022617"/>
    </source>
</evidence>
<feature type="domain" description="Cytochrome c" evidence="6">
    <location>
        <begin position="744"/>
        <end position="882"/>
    </location>
</feature>
<name>A0A2T2YBF4_9BACT</name>
<evidence type="ECO:0000313" key="7">
    <source>
        <dbReference type="EMBL" id="PSR52834.1"/>
    </source>
</evidence>
<keyword evidence="2 4" id="KW-0479">Metal-binding</keyword>